<organism evidence="11 12">
    <name type="scientific">Eiseniibacteriota bacterium</name>
    <dbReference type="NCBI Taxonomy" id="2212470"/>
    <lineage>
        <taxon>Bacteria</taxon>
        <taxon>Candidatus Eiseniibacteriota</taxon>
    </lineage>
</organism>
<dbReference type="InterPro" id="IPR001351">
    <property type="entry name" value="Ribosomal_uS3_C"/>
</dbReference>
<dbReference type="SMART" id="SM00322">
    <property type="entry name" value="KH"/>
    <property type="match status" value="1"/>
</dbReference>
<dbReference type="InterPro" id="IPR018280">
    <property type="entry name" value="Ribosomal_uS3_CS"/>
</dbReference>
<dbReference type="EMBL" id="VBOS01000031">
    <property type="protein sequence ID" value="TMQ60017.1"/>
    <property type="molecule type" value="Genomic_DNA"/>
</dbReference>
<keyword evidence="3 8" id="KW-0694">RNA-binding</keyword>
<dbReference type="PANTHER" id="PTHR11760:SF19">
    <property type="entry name" value="SMALL RIBOSOMAL SUBUNIT PROTEIN US3C"/>
    <property type="match status" value="1"/>
</dbReference>
<evidence type="ECO:0000256" key="5">
    <source>
        <dbReference type="ARBA" id="ARBA00023274"/>
    </source>
</evidence>
<dbReference type="InterPro" id="IPR036419">
    <property type="entry name" value="Ribosomal_S3_C_sf"/>
</dbReference>
<evidence type="ECO:0000313" key="12">
    <source>
        <dbReference type="Proteomes" id="UP000317716"/>
    </source>
</evidence>
<dbReference type="SUPFAM" id="SSF54821">
    <property type="entry name" value="Ribosomal protein S3 C-terminal domain"/>
    <property type="match status" value="1"/>
</dbReference>
<dbReference type="Pfam" id="PF00189">
    <property type="entry name" value="Ribosomal_S3_C"/>
    <property type="match status" value="1"/>
</dbReference>
<dbReference type="GO" id="GO:0003735">
    <property type="term" value="F:structural constituent of ribosome"/>
    <property type="evidence" value="ECO:0007669"/>
    <property type="project" value="InterPro"/>
</dbReference>
<dbReference type="GO" id="GO:0022627">
    <property type="term" value="C:cytosolic small ribosomal subunit"/>
    <property type="evidence" value="ECO:0007669"/>
    <property type="project" value="TreeGrafter"/>
</dbReference>
<dbReference type="AlphaFoldDB" id="A0A538T8U0"/>
<evidence type="ECO:0000256" key="2">
    <source>
        <dbReference type="ARBA" id="ARBA00022730"/>
    </source>
</evidence>
<protein>
    <recommendedName>
        <fullName evidence="7 8">Small ribosomal subunit protein uS3</fullName>
    </recommendedName>
</protein>
<dbReference type="InterPro" id="IPR004087">
    <property type="entry name" value="KH_dom"/>
</dbReference>
<sequence>MGQKTNPIGLRLGIIKTWDSRWFGKRAYPEMLREDLLIKRYLKKRLYQAGISKITIERKGDRITIGIRTARPGLVIGRKGEQVDKLSEEMKKLTGRHVQLNIEEIKRADLDSQLVAEHIAKQLEQRVSFRRAMKKAIASSMRAGAKGIRVACAGRLGGSEMARYETYREGRVPLHTLRADIDFAKATAFTPYGTCGVKVWMFHGEVLDRAAAGHAPAVAPAR</sequence>
<dbReference type="PANTHER" id="PTHR11760">
    <property type="entry name" value="30S/40S RIBOSOMAL PROTEIN S3"/>
    <property type="match status" value="1"/>
</dbReference>
<dbReference type="GO" id="GO:0019843">
    <property type="term" value="F:rRNA binding"/>
    <property type="evidence" value="ECO:0007669"/>
    <property type="project" value="UniProtKB-UniRule"/>
</dbReference>
<dbReference type="Gene3D" id="3.30.1140.32">
    <property type="entry name" value="Ribosomal protein S3, C-terminal domain"/>
    <property type="match status" value="1"/>
</dbReference>
<dbReference type="Proteomes" id="UP000317716">
    <property type="component" value="Unassembled WGS sequence"/>
</dbReference>
<dbReference type="InterPro" id="IPR057258">
    <property type="entry name" value="Ribosomal_uS3"/>
</dbReference>
<comment type="subunit">
    <text evidence="8">Part of the 30S ribosomal subunit. Forms a tight complex with proteins S10 and S14.</text>
</comment>
<dbReference type="Pfam" id="PF07650">
    <property type="entry name" value="KH_2"/>
    <property type="match status" value="1"/>
</dbReference>
<comment type="function">
    <text evidence="6 8">Binds the lower part of the 30S subunit head. Binds mRNA in the 70S ribosome, positioning it for translation.</text>
</comment>
<evidence type="ECO:0000259" key="10">
    <source>
        <dbReference type="PROSITE" id="PS50823"/>
    </source>
</evidence>
<reference evidence="11 12" key="1">
    <citation type="journal article" date="2019" name="Nat. Microbiol.">
        <title>Mediterranean grassland soil C-N compound turnover is dependent on rainfall and depth, and is mediated by genomically divergent microorganisms.</title>
        <authorList>
            <person name="Diamond S."/>
            <person name="Andeer P.F."/>
            <person name="Li Z."/>
            <person name="Crits-Christoph A."/>
            <person name="Burstein D."/>
            <person name="Anantharaman K."/>
            <person name="Lane K.R."/>
            <person name="Thomas B.C."/>
            <person name="Pan C."/>
            <person name="Northen T.R."/>
            <person name="Banfield J.F."/>
        </authorList>
    </citation>
    <scope>NUCLEOTIDE SEQUENCE [LARGE SCALE GENOMIC DNA]</scope>
    <source>
        <strain evidence="11">WS_2</strain>
    </source>
</reference>
<evidence type="ECO:0000313" key="11">
    <source>
        <dbReference type="EMBL" id="TMQ60017.1"/>
    </source>
</evidence>
<keyword evidence="5 8" id="KW-0687">Ribonucleoprotein</keyword>
<dbReference type="InterPro" id="IPR004044">
    <property type="entry name" value="KH_dom_type_2"/>
</dbReference>
<gene>
    <name evidence="8 11" type="primary">rpsC</name>
    <name evidence="11" type="ORF">E6K72_01035</name>
</gene>
<evidence type="ECO:0000256" key="9">
    <source>
        <dbReference type="RuleBase" id="RU003624"/>
    </source>
</evidence>
<dbReference type="GO" id="GO:0003729">
    <property type="term" value="F:mRNA binding"/>
    <property type="evidence" value="ECO:0007669"/>
    <property type="project" value="UniProtKB-UniRule"/>
</dbReference>
<comment type="similarity">
    <text evidence="1 8 9">Belongs to the universal ribosomal protein uS3 family.</text>
</comment>
<evidence type="ECO:0000256" key="7">
    <source>
        <dbReference type="ARBA" id="ARBA00035257"/>
    </source>
</evidence>
<evidence type="ECO:0000256" key="8">
    <source>
        <dbReference type="HAMAP-Rule" id="MF_01309"/>
    </source>
</evidence>
<dbReference type="CDD" id="cd02412">
    <property type="entry name" value="KH-II_30S_S3"/>
    <property type="match status" value="1"/>
</dbReference>
<feature type="domain" description="KH type-2" evidence="10">
    <location>
        <begin position="38"/>
        <end position="106"/>
    </location>
</feature>
<dbReference type="InterPro" id="IPR009019">
    <property type="entry name" value="KH_sf_prok-type"/>
</dbReference>
<evidence type="ECO:0000256" key="3">
    <source>
        <dbReference type="ARBA" id="ARBA00022884"/>
    </source>
</evidence>
<dbReference type="InterPro" id="IPR005704">
    <property type="entry name" value="Ribosomal_uS3_bac-typ"/>
</dbReference>
<keyword evidence="2 8" id="KW-0699">rRNA-binding</keyword>
<dbReference type="GO" id="GO:0006412">
    <property type="term" value="P:translation"/>
    <property type="evidence" value="ECO:0007669"/>
    <property type="project" value="UniProtKB-UniRule"/>
</dbReference>
<name>A0A538T8U0_UNCEI</name>
<comment type="caution">
    <text evidence="11">The sequence shown here is derived from an EMBL/GenBank/DDBJ whole genome shotgun (WGS) entry which is preliminary data.</text>
</comment>
<dbReference type="SUPFAM" id="SSF54814">
    <property type="entry name" value="Prokaryotic type KH domain (KH-domain type II)"/>
    <property type="match status" value="1"/>
</dbReference>
<evidence type="ECO:0000256" key="6">
    <source>
        <dbReference type="ARBA" id="ARBA00024998"/>
    </source>
</evidence>
<proteinExistence type="inferred from homology"/>
<dbReference type="HAMAP" id="MF_01309_B">
    <property type="entry name" value="Ribosomal_uS3_B"/>
    <property type="match status" value="1"/>
</dbReference>
<accession>A0A538T8U0</accession>
<evidence type="ECO:0000256" key="1">
    <source>
        <dbReference type="ARBA" id="ARBA00010761"/>
    </source>
</evidence>
<dbReference type="Gene3D" id="3.30.300.20">
    <property type="match status" value="1"/>
</dbReference>
<dbReference type="FunFam" id="3.30.300.20:FF:000001">
    <property type="entry name" value="30S ribosomal protein S3"/>
    <property type="match status" value="1"/>
</dbReference>
<dbReference type="InterPro" id="IPR015946">
    <property type="entry name" value="KH_dom-like_a/b"/>
</dbReference>
<dbReference type="PROSITE" id="PS50823">
    <property type="entry name" value="KH_TYPE_2"/>
    <property type="match status" value="1"/>
</dbReference>
<dbReference type="NCBIfam" id="TIGR01009">
    <property type="entry name" value="rpsC_bact"/>
    <property type="match status" value="1"/>
</dbReference>
<dbReference type="PROSITE" id="PS00548">
    <property type="entry name" value="RIBOSOMAL_S3"/>
    <property type="match status" value="1"/>
</dbReference>
<keyword evidence="4 8" id="KW-0689">Ribosomal protein</keyword>
<evidence type="ECO:0000256" key="4">
    <source>
        <dbReference type="ARBA" id="ARBA00022980"/>
    </source>
</evidence>